<feature type="domain" description="DJ-1/PfpI" evidence="2">
    <location>
        <begin position="61"/>
        <end position="225"/>
    </location>
</feature>
<dbReference type="Gene3D" id="3.40.50.880">
    <property type="match status" value="2"/>
</dbReference>
<evidence type="ECO:0000256" key="1">
    <source>
        <dbReference type="SAM" id="Phobius"/>
    </source>
</evidence>
<feature type="transmembrane region" description="Helical" evidence="1">
    <location>
        <begin position="9"/>
        <end position="29"/>
    </location>
</feature>
<dbReference type="Pfam" id="PF01965">
    <property type="entry name" value="DJ-1_PfpI"/>
    <property type="match status" value="1"/>
</dbReference>
<keyword evidence="1" id="KW-1133">Transmembrane helix</keyword>
<reference evidence="3 4" key="1">
    <citation type="submission" date="2021-03" db="EMBL/GenBank/DDBJ databases">
        <title>Genomic Encyclopedia of Type Strains, Phase IV (KMG-IV): sequencing the most valuable type-strain genomes for metagenomic binning, comparative biology and taxonomic classification.</title>
        <authorList>
            <person name="Goeker M."/>
        </authorList>
    </citation>
    <scope>NUCLEOTIDE SEQUENCE [LARGE SCALE GENOMIC DNA]</scope>
    <source>
        <strain evidence="3 4">DSM 24738</strain>
    </source>
</reference>
<organism evidence="3 4">
    <name type="scientific">Ammoniphilus resinae</name>
    <dbReference type="NCBI Taxonomy" id="861532"/>
    <lineage>
        <taxon>Bacteria</taxon>
        <taxon>Bacillati</taxon>
        <taxon>Bacillota</taxon>
        <taxon>Bacilli</taxon>
        <taxon>Bacillales</taxon>
        <taxon>Paenibacillaceae</taxon>
        <taxon>Aneurinibacillus group</taxon>
        <taxon>Ammoniphilus</taxon>
    </lineage>
</organism>
<sequence>MLKLFMRFLVYVVTFTVLVGGVGFLGFLGSQKDFWVSFREEALPSLQGLEKPKHDPSKPTVAVLLGSAITEGSDFTIPYEIFSRTGAYNVYAVAPDTNVKSLSGGLDVVPHYSFQEMDQLLGKSPDIIAIPFMSEYQDKTFEPVKNWILKHQNTDLVSICAGADVLASTGLLDGKTMASHWQTIDFLSKKYPEVDWIRDQRYVQPAQNIVSSAGISSGIDAVLYVISQKLGEPAAAKIAKEMNYPSYHFVENPEMDPFLVDWRYSTYVLNNAYQWNKEKAGVLLYDGVEEMALASVFDIYGDTGTTKIFSISQSGDPIVTKHGLNLVPRYSSAKTPQLDKLIVPGREARSLAADDLKTWNAKTNTNDIQFVHSDSPERFYFEVQLEDLAKQEDLQTAKHAVKRLEYRVNDIDLQGKPFSFDTYGNLLATALLSLVIAFYIDRKFIMKRKCCSLSLRR</sequence>
<gene>
    <name evidence="3" type="ORF">J2Z37_003004</name>
</gene>
<dbReference type="EMBL" id="JAGGKT010000009">
    <property type="protein sequence ID" value="MBP1932993.1"/>
    <property type="molecule type" value="Genomic_DNA"/>
</dbReference>
<dbReference type="InterPro" id="IPR002818">
    <property type="entry name" value="DJ-1/PfpI"/>
</dbReference>
<keyword evidence="1" id="KW-0472">Membrane</keyword>
<dbReference type="PANTHER" id="PTHR43130:SF3">
    <property type="entry name" value="HTH-TYPE TRANSCRIPTIONAL REGULATOR RV1931C"/>
    <property type="match status" value="1"/>
</dbReference>
<dbReference type="SUPFAM" id="SSF52317">
    <property type="entry name" value="Class I glutamine amidotransferase-like"/>
    <property type="match status" value="2"/>
</dbReference>
<keyword evidence="4" id="KW-1185">Reference proteome</keyword>
<dbReference type="InterPro" id="IPR029062">
    <property type="entry name" value="Class_I_gatase-like"/>
</dbReference>
<keyword evidence="1" id="KW-0812">Transmembrane</keyword>
<evidence type="ECO:0000259" key="2">
    <source>
        <dbReference type="Pfam" id="PF01965"/>
    </source>
</evidence>
<dbReference type="InterPro" id="IPR052158">
    <property type="entry name" value="INH-QAR"/>
</dbReference>
<dbReference type="RefSeq" id="WP_209811029.1">
    <property type="nucleotide sequence ID" value="NZ_JAGGKT010000009.1"/>
</dbReference>
<evidence type="ECO:0000313" key="4">
    <source>
        <dbReference type="Proteomes" id="UP001519343"/>
    </source>
</evidence>
<comment type="caution">
    <text evidence="3">The sequence shown here is derived from an EMBL/GenBank/DDBJ whole genome shotgun (WGS) entry which is preliminary data.</text>
</comment>
<protein>
    <submittedName>
        <fullName evidence="3">Transcriptional regulator GlxA family with amidase domain</fullName>
    </submittedName>
</protein>
<dbReference type="PANTHER" id="PTHR43130">
    <property type="entry name" value="ARAC-FAMILY TRANSCRIPTIONAL REGULATOR"/>
    <property type="match status" value="1"/>
</dbReference>
<name>A0ABS4GRT7_9BACL</name>
<feature type="transmembrane region" description="Helical" evidence="1">
    <location>
        <begin position="423"/>
        <end position="440"/>
    </location>
</feature>
<dbReference type="Proteomes" id="UP001519343">
    <property type="component" value="Unassembled WGS sequence"/>
</dbReference>
<evidence type="ECO:0000313" key="3">
    <source>
        <dbReference type="EMBL" id="MBP1932993.1"/>
    </source>
</evidence>
<proteinExistence type="predicted"/>
<accession>A0ABS4GRT7</accession>